<evidence type="ECO:0000313" key="1">
    <source>
        <dbReference type="EMBL" id="AEM72837.1"/>
    </source>
</evidence>
<gene>
    <name evidence="1" type="ORF">Calla_0152</name>
</gene>
<dbReference type="AlphaFoldDB" id="G2PVU3"/>
<accession>G2PVU3</accession>
<dbReference type="HOGENOM" id="CLU_3213671_0_0_9"/>
<protein>
    <submittedName>
        <fullName evidence="1">Uncharacterized protein</fullName>
    </submittedName>
</protein>
<proteinExistence type="predicted"/>
<sequence>MRITQTNTFEILTVILEFHGICGICKNLDKKEEEKISENSSNDD</sequence>
<dbReference type="EMBL" id="CP003001">
    <property type="protein sequence ID" value="AEM72837.1"/>
    <property type="molecule type" value="Genomic_DNA"/>
</dbReference>
<dbReference type="Proteomes" id="UP000009257">
    <property type="component" value="Chromosome"/>
</dbReference>
<reference evidence="1 2" key="1">
    <citation type="submission" date="2011-08" db="EMBL/GenBank/DDBJ databases">
        <title>Complete sequence of Caldicellulosiruptor lactoaceticus 6A.</title>
        <authorList>
            <consortium name="US DOE Joint Genome Institute"/>
            <person name="Lucas S."/>
            <person name="Han J."/>
            <person name="Lapidus A."/>
            <person name="Cheng J.-F."/>
            <person name="Goodwin L."/>
            <person name="Pitluck S."/>
            <person name="Peters L."/>
            <person name="Davenport K."/>
            <person name="Detter J.C."/>
            <person name="Han C."/>
            <person name="Tapia R."/>
            <person name="Land M."/>
            <person name="Hauser L."/>
            <person name="Kyrpides N."/>
            <person name="Ivanova N."/>
            <person name="Ovchinnikova G."/>
            <person name="Pagani I."/>
            <person name="Blumer-Schuette S.E."/>
            <person name="Kelly R.M."/>
            <person name="Woyke T."/>
        </authorList>
    </citation>
    <scope>NUCLEOTIDE SEQUENCE [LARGE SCALE GENOMIC DNA]</scope>
    <source>
        <strain evidence="1 2">6A</strain>
    </source>
</reference>
<dbReference type="KEGG" id="clc:Calla_0152"/>
<organism evidence="1 2">
    <name type="scientific">Caldicellulosiruptor acetigenus 6A</name>
    <dbReference type="NCBI Taxonomy" id="632516"/>
    <lineage>
        <taxon>Bacteria</taxon>
        <taxon>Bacillati</taxon>
        <taxon>Bacillota</taxon>
        <taxon>Bacillota incertae sedis</taxon>
        <taxon>Caldicellulosiruptorales</taxon>
        <taxon>Caldicellulosiruptoraceae</taxon>
        <taxon>Caldicellulosiruptor</taxon>
    </lineage>
</organism>
<evidence type="ECO:0000313" key="2">
    <source>
        <dbReference type="Proteomes" id="UP000009257"/>
    </source>
</evidence>
<name>G2PVU3_9FIRM</name>
<dbReference type="RefSeq" id="WP_014041831.1">
    <property type="nucleotide sequence ID" value="NC_015949.1"/>
</dbReference>